<dbReference type="EMBL" id="VEPZ02000433">
    <property type="protein sequence ID" value="KAE8725000.1"/>
    <property type="molecule type" value="Genomic_DNA"/>
</dbReference>
<comment type="caution">
    <text evidence="3">The sequence shown here is derived from an EMBL/GenBank/DDBJ whole genome shotgun (WGS) entry which is preliminary data.</text>
</comment>
<dbReference type="Gene3D" id="1.10.287.110">
    <property type="entry name" value="DnaJ domain"/>
    <property type="match status" value="1"/>
</dbReference>
<dbReference type="PROSITE" id="PS00636">
    <property type="entry name" value="DNAJ_1"/>
    <property type="match status" value="1"/>
</dbReference>
<evidence type="ECO:0000259" key="2">
    <source>
        <dbReference type="PROSITE" id="PS50076"/>
    </source>
</evidence>
<feature type="region of interest" description="Disordered" evidence="1">
    <location>
        <begin position="141"/>
        <end position="179"/>
    </location>
</feature>
<dbReference type="InterPro" id="IPR053052">
    <property type="entry name" value="Imprinting_Balance_Reg"/>
</dbReference>
<dbReference type="AlphaFoldDB" id="A0A6A3C6X2"/>
<dbReference type="PANTHER" id="PTHR45496:SF1">
    <property type="entry name" value="CHAPERONE DNAJ-DOMAIN SUPERFAMILY PROTEIN"/>
    <property type="match status" value="1"/>
</dbReference>
<evidence type="ECO:0000313" key="3">
    <source>
        <dbReference type="EMBL" id="KAE8725000.1"/>
    </source>
</evidence>
<feature type="domain" description="J" evidence="2">
    <location>
        <begin position="68"/>
        <end position="133"/>
    </location>
</feature>
<dbReference type="InterPro" id="IPR001623">
    <property type="entry name" value="DnaJ_domain"/>
</dbReference>
<dbReference type="InterPro" id="IPR018253">
    <property type="entry name" value="DnaJ_domain_CS"/>
</dbReference>
<protein>
    <submittedName>
        <fullName evidence="3">K-box region and MADS-box transcription factor family protein</fullName>
    </submittedName>
</protein>
<name>A0A6A3C6X2_HIBSY</name>
<dbReference type="SMART" id="SM00271">
    <property type="entry name" value="DnaJ"/>
    <property type="match status" value="1"/>
</dbReference>
<keyword evidence="4" id="KW-1185">Reference proteome</keyword>
<dbReference type="PROSITE" id="PS50076">
    <property type="entry name" value="DNAJ_2"/>
    <property type="match status" value="1"/>
</dbReference>
<gene>
    <name evidence="3" type="ORF">F3Y22_tig00009023pilonHSYRG00012</name>
</gene>
<feature type="compositionally biased region" description="Polar residues" evidence="1">
    <location>
        <begin position="151"/>
        <end position="162"/>
    </location>
</feature>
<dbReference type="InterPro" id="IPR036869">
    <property type="entry name" value="J_dom_sf"/>
</dbReference>
<dbReference type="Pfam" id="PF00226">
    <property type="entry name" value="DnaJ"/>
    <property type="match status" value="1"/>
</dbReference>
<feature type="compositionally biased region" description="Low complexity" evidence="1">
    <location>
        <begin position="280"/>
        <end position="290"/>
    </location>
</feature>
<dbReference type="Proteomes" id="UP000436088">
    <property type="component" value="Unassembled WGS sequence"/>
</dbReference>
<organism evidence="3 4">
    <name type="scientific">Hibiscus syriacus</name>
    <name type="common">Rose of Sharon</name>
    <dbReference type="NCBI Taxonomy" id="106335"/>
    <lineage>
        <taxon>Eukaryota</taxon>
        <taxon>Viridiplantae</taxon>
        <taxon>Streptophyta</taxon>
        <taxon>Embryophyta</taxon>
        <taxon>Tracheophyta</taxon>
        <taxon>Spermatophyta</taxon>
        <taxon>Magnoliopsida</taxon>
        <taxon>eudicotyledons</taxon>
        <taxon>Gunneridae</taxon>
        <taxon>Pentapetalae</taxon>
        <taxon>rosids</taxon>
        <taxon>malvids</taxon>
        <taxon>Malvales</taxon>
        <taxon>Malvaceae</taxon>
        <taxon>Malvoideae</taxon>
        <taxon>Hibiscus</taxon>
    </lineage>
</organism>
<sequence length="431" mass="48517">MEENGNRADAKRSLAIAEKLLRGRHLKDSRDAAVIAQQNDPLLEGPDQILAVIHVLIAAAKRINDQRDWYSILQVDCRSQDKDLIKKQYHRLALLLDPETNDFPFANNAFKLVTDAWSILSNSSKKSLYDKELESCKRTDSCTAGDRSNKAGESTVTRGAQNQEHKQKRMPNSELRNEKQRQRMSTFWTACPYCYRLFEYPRIYEGCCLRCQNCDRAFHGVLIPTLPPVVPEKESYYCTWAFFPLLSGDQENRMEAPPGFSEKRRESERKGGNVDSLPQAAAPTTTTKKAFSPSGGQESRIKPPPGFPVKRRESERDGSTVATPPQAAAPTTTTDKASKRRDNVAGSSGAFPSYGVDFDERTRTYNVEAEIRWENCVLMNCAMELHSRELIVIDPKALSLENNLVLTVTVVEVIGLHRPAPKYMSLNTSKL</sequence>
<reference evidence="3" key="1">
    <citation type="submission" date="2019-09" db="EMBL/GenBank/DDBJ databases">
        <title>Draft genome information of white flower Hibiscus syriacus.</title>
        <authorList>
            <person name="Kim Y.-M."/>
        </authorList>
    </citation>
    <scope>NUCLEOTIDE SEQUENCE [LARGE SCALE GENOMIC DNA]</scope>
    <source>
        <strain evidence="3">YM2019G1</strain>
    </source>
</reference>
<feature type="compositionally biased region" description="Basic and acidic residues" evidence="1">
    <location>
        <begin position="261"/>
        <end position="272"/>
    </location>
</feature>
<accession>A0A6A3C6X2</accession>
<evidence type="ECO:0000256" key="1">
    <source>
        <dbReference type="SAM" id="MobiDB-lite"/>
    </source>
</evidence>
<proteinExistence type="predicted"/>
<evidence type="ECO:0000313" key="4">
    <source>
        <dbReference type="Proteomes" id="UP000436088"/>
    </source>
</evidence>
<dbReference type="SUPFAM" id="SSF46565">
    <property type="entry name" value="Chaperone J-domain"/>
    <property type="match status" value="1"/>
</dbReference>
<dbReference type="CDD" id="cd06257">
    <property type="entry name" value="DnaJ"/>
    <property type="match status" value="1"/>
</dbReference>
<feature type="region of interest" description="Disordered" evidence="1">
    <location>
        <begin position="251"/>
        <end position="355"/>
    </location>
</feature>
<dbReference type="PANTHER" id="PTHR45496">
    <property type="entry name" value="CHAPERONE DNAJ-DOMAIN SUPERFAMILY PROTEIN"/>
    <property type="match status" value="1"/>
</dbReference>
<feature type="compositionally biased region" description="Low complexity" evidence="1">
    <location>
        <begin position="320"/>
        <end position="334"/>
    </location>
</feature>